<dbReference type="Gene3D" id="3.30.450.40">
    <property type="match status" value="1"/>
</dbReference>
<dbReference type="EMBL" id="JBHLTG010000001">
    <property type="protein sequence ID" value="MFC0676817.1"/>
    <property type="molecule type" value="Genomic_DNA"/>
</dbReference>
<evidence type="ECO:0000313" key="6">
    <source>
        <dbReference type="Proteomes" id="UP001589896"/>
    </source>
</evidence>
<dbReference type="SUPFAM" id="SSF55073">
    <property type="entry name" value="Nucleotide cyclase"/>
    <property type="match status" value="1"/>
</dbReference>
<dbReference type="InterPro" id="IPR029016">
    <property type="entry name" value="GAF-like_dom_sf"/>
</dbReference>
<dbReference type="Pfam" id="PF01590">
    <property type="entry name" value="GAF"/>
    <property type="match status" value="1"/>
</dbReference>
<reference evidence="5 6" key="1">
    <citation type="submission" date="2024-09" db="EMBL/GenBank/DDBJ databases">
        <authorList>
            <person name="Sun Q."/>
            <person name="Mori K."/>
        </authorList>
    </citation>
    <scope>NUCLEOTIDE SEQUENCE [LARGE SCALE GENOMIC DNA]</scope>
    <source>
        <strain evidence="5 6">KCTC 23076</strain>
    </source>
</reference>
<dbReference type="InterPro" id="IPR050469">
    <property type="entry name" value="Diguanylate_Cyclase"/>
</dbReference>
<evidence type="ECO:0000256" key="3">
    <source>
        <dbReference type="SAM" id="Coils"/>
    </source>
</evidence>
<comment type="caution">
    <text evidence="5">The sequence shown here is derived from an EMBL/GenBank/DDBJ whole genome shotgun (WGS) entry which is preliminary data.</text>
</comment>
<keyword evidence="3" id="KW-0175">Coiled coil</keyword>
<dbReference type="CDD" id="cd01949">
    <property type="entry name" value="GGDEF"/>
    <property type="match status" value="1"/>
</dbReference>
<dbReference type="InterPro" id="IPR043128">
    <property type="entry name" value="Rev_trsase/Diguanyl_cyclase"/>
</dbReference>
<evidence type="ECO:0000259" key="4">
    <source>
        <dbReference type="PROSITE" id="PS50887"/>
    </source>
</evidence>
<dbReference type="PANTHER" id="PTHR45138:SF9">
    <property type="entry name" value="DIGUANYLATE CYCLASE DGCM-RELATED"/>
    <property type="match status" value="1"/>
</dbReference>
<keyword evidence="6" id="KW-1185">Reference proteome</keyword>
<dbReference type="EC" id="2.7.7.65" evidence="1"/>
<protein>
    <recommendedName>
        <fullName evidence="1">diguanylate cyclase</fullName>
        <ecNumber evidence="1">2.7.7.65</ecNumber>
    </recommendedName>
</protein>
<evidence type="ECO:0000256" key="2">
    <source>
        <dbReference type="ARBA" id="ARBA00034247"/>
    </source>
</evidence>
<dbReference type="Gene3D" id="3.30.70.270">
    <property type="match status" value="1"/>
</dbReference>
<dbReference type="PROSITE" id="PS50887">
    <property type="entry name" value="GGDEF"/>
    <property type="match status" value="1"/>
</dbReference>
<dbReference type="RefSeq" id="WP_386664673.1">
    <property type="nucleotide sequence ID" value="NZ_JBHLTG010000001.1"/>
</dbReference>
<feature type="coiled-coil region" evidence="3">
    <location>
        <begin position="175"/>
        <end position="202"/>
    </location>
</feature>
<accession>A0ABV6RIL1</accession>
<dbReference type="NCBIfam" id="TIGR00254">
    <property type="entry name" value="GGDEF"/>
    <property type="match status" value="1"/>
</dbReference>
<evidence type="ECO:0000313" key="5">
    <source>
        <dbReference type="EMBL" id="MFC0676817.1"/>
    </source>
</evidence>
<name>A0ABV6RIL1_9GAMM</name>
<dbReference type="Proteomes" id="UP001589896">
    <property type="component" value="Unassembled WGS sequence"/>
</dbReference>
<keyword evidence="5" id="KW-0808">Transferase</keyword>
<keyword evidence="5" id="KW-0548">Nucleotidyltransferase</keyword>
<dbReference type="PANTHER" id="PTHR45138">
    <property type="entry name" value="REGULATORY COMPONENTS OF SENSORY TRANSDUCTION SYSTEM"/>
    <property type="match status" value="1"/>
</dbReference>
<dbReference type="Pfam" id="PF00990">
    <property type="entry name" value="GGDEF"/>
    <property type="match status" value="1"/>
</dbReference>
<dbReference type="SMART" id="SM00267">
    <property type="entry name" value="GGDEF"/>
    <property type="match status" value="1"/>
</dbReference>
<feature type="domain" description="GGDEF" evidence="4">
    <location>
        <begin position="233"/>
        <end position="361"/>
    </location>
</feature>
<dbReference type="SMART" id="SM00065">
    <property type="entry name" value="GAF"/>
    <property type="match status" value="1"/>
</dbReference>
<proteinExistence type="predicted"/>
<dbReference type="SUPFAM" id="SSF55781">
    <property type="entry name" value="GAF domain-like"/>
    <property type="match status" value="1"/>
</dbReference>
<dbReference type="GO" id="GO:0052621">
    <property type="term" value="F:diguanylate cyclase activity"/>
    <property type="evidence" value="ECO:0007669"/>
    <property type="project" value="UniProtKB-EC"/>
</dbReference>
<gene>
    <name evidence="5" type="ORF">ACFFGH_02985</name>
</gene>
<dbReference type="InterPro" id="IPR000160">
    <property type="entry name" value="GGDEF_dom"/>
</dbReference>
<organism evidence="5 6">
    <name type="scientific">Lysobacter korlensis</name>
    <dbReference type="NCBI Taxonomy" id="553636"/>
    <lineage>
        <taxon>Bacteria</taxon>
        <taxon>Pseudomonadati</taxon>
        <taxon>Pseudomonadota</taxon>
        <taxon>Gammaproteobacteria</taxon>
        <taxon>Lysobacterales</taxon>
        <taxon>Lysobacteraceae</taxon>
        <taxon>Lysobacter</taxon>
    </lineage>
</organism>
<dbReference type="InterPro" id="IPR029787">
    <property type="entry name" value="Nucleotide_cyclase"/>
</dbReference>
<evidence type="ECO:0000256" key="1">
    <source>
        <dbReference type="ARBA" id="ARBA00012528"/>
    </source>
</evidence>
<dbReference type="InterPro" id="IPR003018">
    <property type="entry name" value="GAF"/>
</dbReference>
<sequence>MPSDSNVQALDGREPARLAALARYAILDTPPEQAFDDIARLAMMVCGTQAAAVALVDRDRAWFKAAIGVDARELPRSQAISERILRTRATVVISEMLADPRGAASPLHIGERPVRSFAGAPLLTADDHVLGAVCVADDAPRTLSALQREGLEVLARQAMQLLELRRYAMDQRRQLDERDATAQRVERAHAELEAQHARLLDTARRDQLTGLLNRNALAQLLQDPDQVQRLQSSGYCLILIDVDHFKQVNDRHGHLLGDRALRAVADVVSASVRETDVAVRYGGEEFLVALPRTDLAHATEIAHRIRERVEATALPFVLTVSIGVAPGDPELDRPEQVFDRADQALYRAKASGRNRVVVDDTLRV</sequence>
<comment type="catalytic activity">
    <reaction evidence="2">
        <text>2 GTP = 3',3'-c-di-GMP + 2 diphosphate</text>
        <dbReference type="Rhea" id="RHEA:24898"/>
        <dbReference type="ChEBI" id="CHEBI:33019"/>
        <dbReference type="ChEBI" id="CHEBI:37565"/>
        <dbReference type="ChEBI" id="CHEBI:58805"/>
        <dbReference type="EC" id="2.7.7.65"/>
    </reaction>
</comment>